<dbReference type="PANTHER" id="PTHR33434">
    <property type="entry name" value="DEGV DOMAIN-CONTAINING PROTEIN DR_1986-RELATED"/>
    <property type="match status" value="1"/>
</dbReference>
<dbReference type="PROSITE" id="PS51482">
    <property type="entry name" value="DEGV"/>
    <property type="match status" value="1"/>
</dbReference>
<evidence type="ECO:0000313" key="3">
    <source>
        <dbReference type="Proteomes" id="UP000713904"/>
    </source>
</evidence>
<proteinExistence type="predicted"/>
<dbReference type="Pfam" id="PF02645">
    <property type="entry name" value="DegV"/>
    <property type="match status" value="1"/>
</dbReference>
<dbReference type="Proteomes" id="UP000713904">
    <property type="component" value="Unassembled WGS sequence"/>
</dbReference>
<evidence type="ECO:0000256" key="1">
    <source>
        <dbReference type="ARBA" id="ARBA00023121"/>
    </source>
</evidence>
<dbReference type="InterPro" id="IPR003797">
    <property type="entry name" value="DegV"/>
</dbReference>
<protein>
    <submittedName>
        <fullName evidence="2">DegV family protein</fullName>
    </submittedName>
</protein>
<dbReference type="RefSeq" id="WP_185624271.1">
    <property type="nucleotide sequence ID" value="NZ_JABGBW010000003.1"/>
</dbReference>
<dbReference type="InterPro" id="IPR043168">
    <property type="entry name" value="DegV_C"/>
</dbReference>
<keyword evidence="3" id="KW-1185">Reference proteome</keyword>
<organism evidence="2 3">
    <name type="scientific">Peptostreptococcus canis</name>
    <dbReference type="NCBI Taxonomy" id="1159213"/>
    <lineage>
        <taxon>Bacteria</taxon>
        <taxon>Bacillati</taxon>
        <taxon>Bacillota</taxon>
        <taxon>Clostridia</taxon>
        <taxon>Peptostreptococcales</taxon>
        <taxon>Peptostreptococcaceae</taxon>
        <taxon>Peptostreptococcus</taxon>
    </lineage>
</organism>
<evidence type="ECO:0000313" key="2">
    <source>
        <dbReference type="EMBL" id="MBC2576256.1"/>
    </source>
</evidence>
<accession>A0ABR6TLH0</accession>
<dbReference type="NCBIfam" id="TIGR00762">
    <property type="entry name" value="DegV"/>
    <property type="match status" value="1"/>
</dbReference>
<reference evidence="2 3" key="1">
    <citation type="submission" date="2020-05" db="EMBL/GenBank/DDBJ databases">
        <title>Draft genome of xy-202 and genomic insight in genome of the genus Peptostreptococcus.</title>
        <authorList>
            <person name="Zhang Z."/>
        </authorList>
    </citation>
    <scope>NUCLEOTIDE SEQUENCE [LARGE SCALE GENOMIC DNA]</scope>
    <source>
        <strain evidence="2 3">DSM 27025</strain>
    </source>
</reference>
<dbReference type="PANTHER" id="PTHR33434:SF2">
    <property type="entry name" value="FATTY ACID-BINDING PROTEIN TM_1468"/>
    <property type="match status" value="1"/>
</dbReference>
<name>A0ABR6TLH0_9FIRM</name>
<keyword evidence="1" id="KW-0446">Lipid-binding</keyword>
<gene>
    <name evidence="2" type="ORF">HLB29_06110</name>
</gene>
<dbReference type="Gene3D" id="3.40.50.10170">
    <property type="match status" value="1"/>
</dbReference>
<dbReference type="InterPro" id="IPR050270">
    <property type="entry name" value="DegV_domain_contain"/>
</dbReference>
<dbReference type="EMBL" id="JABGBW010000003">
    <property type="protein sequence ID" value="MBC2576256.1"/>
    <property type="molecule type" value="Genomic_DNA"/>
</dbReference>
<dbReference type="Gene3D" id="3.30.1180.10">
    <property type="match status" value="1"/>
</dbReference>
<comment type="caution">
    <text evidence="2">The sequence shown here is derived from an EMBL/GenBank/DDBJ whole genome shotgun (WGS) entry which is preliminary data.</text>
</comment>
<sequence length="284" mass="31827">MDNIKIVCDSLSDITEEYIDKYDIEFVPLNVIIGEKQYKDRVDISNEDFYKMIREDRVTPKTSQITYADFYEVFDKYTKNGGKVIYIAAAASATGTIQSAMIARNELDDRDIRIIDSNSLCFGISLLVIKACELKEQGKNIDEIVEEVESIKDNVYVTFSCDDLEYLNRGGRISSTKAMIGTMLSIKPICVINNGLVDNVANARGKKNVATKIVEIAKDNGVVDLSEQTVYIGYTDDLKERARLEEKIVEELNPKEVKYFQIGSGIGTHGGPGTTGFIAYKNFR</sequence>
<dbReference type="SUPFAM" id="SSF82549">
    <property type="entry name" value="DAK1/DegV-like"/>
    <property type="match status" value="1"/>
</dbReference>